<dbReference type="SMART" id="SM00487">
    <property type="entry name" value="DEXDc"/>
    <property type="match status" value="1"/>
</dbReference>
<feature type="domain" description="Helicase ATP-binding" evidence="5">
    <location>
        <begin position="713"/>
        <end position="877"/>
    </location>
</feature>
<dbReference type="InterPro" id="IPR038718">
    <property type="entry name" value="SNF2-like_sf"/>
</dbReference>
<keyword evidence="2" id="KW-0863">Zinc-finger</keyword>
<dbReference type="Proteomes" id="UP000234778">
    <property type="component" value="Unassembled WGS sequence"/>
</dbReference>
<evidence type="ECO:0000313" key="8">
    <source>
        <dbReference type="Proteomes" id="UP000234778"/>
    </source>
</evidence>
<feature type="domain" description="Helicase C-terminal" evidence="6">
    <location>
        <begin position="1026"/>
        <end position="1174"/>
    </location>
</feature>
<reference evidence="7 8" key="1">
    <citation type="submission" date="2017-12" db="EMBL/GenBank/DDBJ databases">
        <title>Phylogenetic diversity of female urinary microbiome.</title>
        <authorList>
            <person name="Thomas-White K."/>
            <person name="Wolfe A.J."/>
        </authorList>
    </citation>
    <scope>NUCLEOTIDE SEQUENCE [LARGE SCALE GENOMIC DNA]</scope>
    <source>
        <strain evidence="7 8">UMB0319</strain>
    </source>
</reference>
<dbReference type="Gene3D" id="3.40.50.10810">
    <property type="entry name" value="Tandem AAA-ATPase domain"/>
    <property type="match status" value="1"/>
</dbReference>
<dbReference type="GO" id="GO:0004386">
    <property type="term" value="F:helicase activity"/>
    <property type="evidence" value="ECO:0007669"/>
    <property type="project" value="UniProtKB-KW"/>
</dbReference>
<feature type="region of interest" description="Disordered" evidence="3">
    <location>
        <begin position="419"/>
        <end position="470"/>
    </location>
</feature>
<evidence type="ECO:0000256" key="1">
    <source>
        <dbReference type="ARBA" id="ARBA00022801"/>
    </source>
</evidence>
<dbReference type="InterPro" id="IPR027417">
    <property type="entry name" value="P-loop_NTPase"/>
</dbReference>
<dbReference type="EMBL" id="PKHA01000007">
    <property type="protein sequence ID" value="PKY98419.1"/>
    <property type="molecule type" value="Genomic_DNA"/>
</dbReference>
<dbReference type="Pfam" id="PF00271">
    <property type="entry name" value="Helicase_C"/>
    <property type="match status" value="1"/>
</dbReference>
<accession>A0A2I1KS11</accession>
<dbReference type="RefSeq" id="WP_101638218.1">
    <property type="nucleotide sequence ID" value="NZ_JBKUIE010000001.1"/>
</dbReference>
<dbReference type="InterPro" id="IPR049730">
    <property type="entry name" value="SNF2/RAD54-like_C"/>
</dbReference>
<feature type="domain" description="SWIM-type" evidence="4">
    <location>
        <begin position="65"/>
        <end position="103"/>
    </location>
</feature>
<dbReference type="PROSITE" id="PS51192">
    <property type="entry name" value="HELICASE_ATP_BIND_1"/>
    <property type="match status" value="1"/>
</dbReference>
<keyword evidence="7" id="KW-0347">Helicase</keyword>
<dbReference type="GeneID" id="81708753"/>
<evidence type="ECO:0000313" key="7">
    <source>
        <dbReference type="EMBL" id="PKY98419.1"/>
    </source>
</evidence>
<proteinExistence type="predicted"/>
<feature type="compositionally biased region" description="Gly residues" evidence="3">
    <location>
        <begin position="1176"/>
        <end position="1193"/>
    </location>
</feature>
<evidence type="ECO:0000259" key="5">
    <source>
        <dbReference type="PROSITE" id="PS51192"/>
    </source>
</evidence>
<keyword evidence="7" id="KW-0067">ATP-binding</keyword>
<gene>
    <name evidence="7" type="ORF">CYJ26_07400</name>
</gene>
<comment type="caution">
    <text evidence="7">The sequence shown here is derived from an EMBL/GenBank/DDBJ whole genome shotgun (WGS) entry which is preliminary data.</text>
</comment>
<dbReference type="GO" id="GO:0008270">
    <property type="term" value="F:zinc ion binding"/>
    <property type="evidence" value="ECO:0007669"/>
    <property type="project" value="UniProtKB-KW"/>
</dbReference>
<dbReference type="GO" id="GO:0005524">
    <property type="term" value="F:ATP binding"/>
    <property type="evidence" value="ECO:0007669"/>
    <property type="project" value="InterPro"/>
</dbReference>
<dbReference type="InterPro" id="IPR007527">
    <property type="entry name" value="Znf_SWIM"/>
</dbReference>
<dbReference type="SMART" id="SM00490">
    <property type="entry name" value="HELICc"/>
    <property type="match status" value="1"/>
</dbReference>
<dbReference type="PROSITE" id="PS51194">
    <property type="entry name" value="HELICASE_CTER"/>
    <property type="match status" value="1"/>
</dbReference>
<evidence type="ECO:0000256" key="3">
    <source>
        <dbReference type="SAM" id="MobiDB-lite"/>
    </source>
</evidence>
<keyword evidence="7" id="KW-0547">Nucleotide-binding</keyword>
<dbReference type="Pfam" id="PF00176">
    <property type="entry name" value="SNF2-rel_dom"/>
    <property type="match status" value="1"/>
</dbReference>
<keyword evidence="1" id="KW-0378">Hydrolase</keyword>
<dbReference type="InterPro" id="IPR001650">
    <property type="entry name" value="Helicase_C-like"/>
</dbReference>
<organism evidence="7 8">
    <name type="scientific">Actinomyces urogenitalis</name>
    <dbReference type="NCBI Taxonomy" id="103621"/>
    <lineage>
        <taxon>Bacteria</taxon>
        <taxon>Bacillati</taxon>
        <taxon>Actinomycetota</taxon>
        <taxon>Actinomycetes</taxon>
        <taxon>Actinomycetales</taxon>
        <taxon>Actinomycetaceae</taxon>
        <taxon>Actinomyces</taxon>
    </lineage>
</organism>
<dbReference type="PANTHER" id="PTHR10799">
    <property type="entry name" value="SNF2/RAD54 HELICASE FAMILY"/>
    <property type="match status" value="1"/>
</dbReference>
<keyword evidence="2" id="KW-0479">Metal-binding</keyword>
<dbReference type="CDD" id="cd18793">
    <property type="entry name" value="SF2_C_SNF"/>
    <property type="match status" value="1"/>
</dbReference>
<keyword evidence="2" id="KW-0862">Zinc</keyword>
<evidence type="ECO:0000259" key="6">
    <source>
        <dbReference type="PROSITE" id="PS51194"/>
    </source>
</evidence>
<dbReference type="InterPro" id="IPR014001">
    <property type="entry name" value="Helicase_ATP-bd"/>
</dbReference>
<evidence type="ECO:0000259" key="4">
    <source>
        <dbReference type="PROSITE" id="PS50966"/>
    </source>
</evidence>
<dbReference type="InterPro" id="IPR000330">
    <property type="entry name" value="SNF2_N"/>
</dbReference>
<evidence type="ECO:0000256" key="2">
    <source>
        <dbReference type="PROSITE-ProRule" id="PRU00325"/>
    </source>
</evidence>
<protein>
    <submittedName>
        <fullName evidence="7">Helicase</fullName>
    </submittedName>
</protein>
<feature type="region of interest" description="Disordered" evidence="3">
    <location>
        <begin position="1173"/>
        <end position="1198"/>
    </location>
</feature>
<dbReference type="PROSITE" id="PS50966">
    <property type="entry name" value="ZF_SWIM"/>
    <property type="match status" value="1"/>
</dbReference>
<sequence length="1213" mass="133538">MARELSPTDWPAEVTDEQIISVVGGRTFLRGQRYAEEGYVRTVSVAGTNGEIISGSVRGSGAQVYQTMVYAPQTGASGLWSGTCTCPVGANCKHCTALLLRSRALALRLQDEAGGWEEELASLLRVPARSYRRMALEVSADYYDRLTLVPLVEGKRGWNRQGASWTQVLGGALAGEVDPQVLEVLHELAGMARRSFYYADDRVSLNEMPARVWKVLRRGSEAGLTLTTAQRNGAAVIIASGLRAGAAILKESDGAVRIQPALGTEQVTELRLSQEEQNLVPLDEPAVDFQPIGAPAVHAFYAYKPGGELLLMPIEPEPSNAVRRLLADPAYRILIPAPDVPRFEAEHLEQLMRAVPVLALDEGVAVPEPTQLRAVLQVHVEGASHEASTRWLMRYVDEAGAVRREVVLGDLRPERLDDGFTDDSVTAWGGDLSGQDPWGLPEEPGLGRRPPDEVLEPEPVTQPAGQRQVPRDLQAEQRLAWEVFNALMPLVRDHGILWHRQTMRGIRTARFMAWTVPELRQLEPMELEILGEVPDYREAGQELVVATCVTEDEDRPDWFSLRVRVRVGEEEVPLERLIAAVAAGQEQVLLDSGAWVDTDRPEVHRLAALMEEGRDLVEPHAKDPGQMRVTAFQAGYYSELVALGVVEESAKRWQDSVDRLLGMRQEAGREPEDGQRQADGRGLVASELVDVDPPLGLQAELRPYQLEGYRWLHLLRGAGLGGVLADDMGLGKTVQVLAEIQKMAEEPGGLTAPVLVVAPTSVIGAWAEQAAQFCPGLRVREVRRTSAKRGTSMAQEAAQADVLVTSYTLMRLDEEDLAQVEWSWVVLDEAQFIKNHTSATYKAARRLRAPSTLAITGTPLENSLMDLWSLLSVSAPGLLPGPQRFKELYKRPIDRGGQQGRDRLQALRSRMHPFMLRRTKEEVAHDLPDKSEQILRVELSPSHRRAYEARLIRERQKVMGLLEDDTAQARFSALRSLTILRQMALDPALVPAAEEGAQDDADPAAGHERAVRQGGRRPRPSAKVEMLRDTLVPIVAEGHRALVFSQFTRYLSSVREELEAAGLRTLYLDGGTSDRQRVVAQFRDGEADVFLISLKAGGFGLTLTEADYVFLLDPWWNPQAEEQAVDRAHRIGQDKPVMVYRMVAADTIEDKVMALKEKKAGLFAKVVEGSAELGQPGHGETGAGERGQAGATGAGQTLSRARLTAEEIRALLG</sequence>
<dbReference type="GO" id="GO:0016787">
    <property type="term" value="F:hydrolase activity"/>
    <property type="evidence" value="ECO:0007669"/>
    <property type="project" value="UniProtKB-KW"/>
</dbReference>
<dbReference type="SUPFAM" id="SSF52540">
    <property type="entry name" value="P-loop containing nucleoside triphosphate hydrolases"/>
    <property type="match status" value="2"/>
</dbReference>
<name>A0A2I1KS11_9ACTO</name>
<dbReference type="Gene3D" id="3.40.50.300">
    <property type="entry name" value="P-loop containing nucleotide triphosphate hydrolases"/>
    <property type="match status" value="1"/>
</dbReference>
<feature type="region of interest" description="Disordered" evidence="3">
    <location>
        <begin position="993"/>
        <end position="1022"/>
    </location>
</feature>
<dbReference type="AlphaFoldDB" id="A0A2I1KS11"/>